<dbReference type="EMBL" id="JACGWZ010000003">
    <property type="protein sequence ID" value="MBA8825144.1"/>
    <property type="molecule type" value="Genomic_DNA"/>
</dbReference>
<dbReference type="Proteomes" id="UP000569329">
    <property type="component" value="Unassembled WGS sequence"/>
</dbReference>
<organism evidence="1 3">
    <name type="scientific">Halosaccharopolyspora lacisalsi</name>
    <dbReference type="NCBI Taxonomy" id="1000566"/>
    <lineage>
        <taxon>Bacteria</taxon>
        <taxon>Bacillati</taxon>
        <taxon>Actinomycetota</taxon>
        <taxon>Actinomycetes</taxon>
        <taxon>Pseudonocardiales</taxon>
        <taxon>Pseudonocardiaceae</taxon>
        <taxon>Halosaccharopolyspora</taxon>
    </lineage>
</organism>
<dbReference type="EMBL" id="JACGWZ010000001">
    <property type="protein sequence ID" value="MBA8823583.1"/>
    <property type="molecule type" value="Genomic_DNA"/>
</dbReference>
<dbReference type="AlphaFoldDB" id="A0A839DR90"/>
<reference evidence="1 3" key="1">
    <citation type="submission" date="2020-07" db="EMBL/GenBank/DDBJ databases">
        <title>Sequencing the genomes of 1000 actinobacteria strains.</title>
        <authorList>
            <person name="Klenk H.-P."/>
        </authorList>
    </citation>
    <scope>NUCLEOTIDE SEQUENCE [LARGE SCALE GENOMIC DNA]</scope>
    <source>
        <strain evidence="1 3">DSM 45975</strain>
    </source>
</reference>
<evidence type="ECO:0000313" key="2">
    <source>
        <dbReference type="EMBL" id="MBA8825144.1"/>
    </source>
</evidence>
<name>A0A839DR90_9PSEU</name>
<gene>
    <name evidence="1" type="ORF">FHX42_000912</name>
    <name evidence="2" type="ORF">FHX42_002495</name>
</gene>
<dbReference type="RefSeq" id="WP_182542870.1">
    <property type="nucleotide sequence ID" value="NZ_JACGWZ010000001.1"/>
</dbReference>
<evidence type="ECO:0000313" key="1">
    <source>
        <dbReference type="EMBL" id="MBA8823583.1"/>
    </source>
</evidence>
<proteinExistence type="predicted"/>
<comment type="caution">
    <text evidence="1">The sequence shown here is derived from an EMBL/GenBank/DDBJ whole genome shotgun (WGS) entry which is preliminary data.</text>
</comment>
<evidence type="ECO:0000313" key="3">
    <source>
        <dbReference type="Proteomes" id="UP000569329"/>
    </source>
</evidence>
<keyword evidence="3" id="KW-1185">Reference proteome</keyword>
<accession>A0A839DR90</accession>
<protein>
    <submittedName>
        <fullName evidence="1">Uncharacterized protein</fullName>
    </submittedName>
</protein>
<sequence length="96" mass="10708">MTDTDTTASEWRPWATREEFLAELQDMVTENAPAVFALCQEIGEYQDGVVAYWGIAHDDHTDLIGTGGSIHTGFRDATTAHKRLARAHPTLHLIWA</sequence>